<keyword evidence="3" id="KW-0788">Thiol protease</keyword>
<sequence>DLESSTDTYLFLLRGNGVSGNEIQHNDDSGGTRNSCIELSLSSGTYTIEATTYSSRATGNFTLSLSSQNNASIEPVSMNQTQSSSWSANIASTHRSDCYARYYSFTLSSSTSVRIDLESSTDTYLYLLQGNNTSGRVIQSNDDFGDTRNSCIEIDLSAGTYTIEATTYSDKATGNFTISLRNNIIEAVEPISINQSINNSWSSDTESTHRSGRYARYYSFTLNSSASVSINLASSTDPYLFLLQGNGTDGSIIDSDDDSAGNRNSLIEKSLSAGTYTIEATTYASGASGSFTVSLSSNSNSIESIAINQSKNGSWSSDCESTHRSGRYARYYSFTL</sequence>
<evidence type="ECO:0000313" key="5">
    <source>
        <dbReference type="EMBL" id="ETR65467.1"/>
    </source>
</evidence>
<dbReference type="InterPro" id="IPR007280">
    <property type="entry name" value="Peptidase_C_arc/bac"/>
</dbReference>
<organism evidence="5 6">
    <name type="scientific">Candidatus Magnetoglobus multicellularis str. Araruama</name>
    <dbReference type="NCBI Taxonomy" id="890399"/>
    <lineage>
        <taxon>Bacteria</taxon>
        <taxon>Pseudomonadati</taxon>
        <taxon>Thermodesulfobacteriota</taxon>
        <taxon>Desulfobacteria</taxon>
        <taxon>Desulfobacterales</taxon>
        <taxon>Desulfobacteraceae</taxon>
        <taxon>Candidatus Magnetoglobus</taxon>
    </lineage>
</organism>
<dbReference type="Proteomes" id="UP000189670">
    <property type="component" value="Unassembled WGS sequence"/>
</dbReference>
<dbReference type="PANTHER" id="PTHR46143">
    <property type="entry name" value="CALPAIN-7"/>
    <property type="match status" value="1"/>
</dbReference>
<evidence type="ECO:0000256" key="3">
    <source>
        <dbReference type="ARBA" id="ARBA00022807"/>
    </source>
</evidence>
<keyword evidence="2" id="KW-0378">Hydrolase</keyword>
<dbReference type="Gene3D" id="2.60.120.380">
    <property type="match status" value="3"/>
</dbReference>
<dbReference type="Pfam" id="PF04151">
    <property type="entry name" value="PPC"/>
    <property type="match status" value="2"/>
</dbReference>
<dbReference type="NCBIfam" id="NF038127">
    <property type="entry name" value="FDP_fam"/>
    <property type="match status" value="1"/>
</dbReference>
<accession>A0A1V1NSA5</accession>
<evidence type="ECO:0000313" key="6">
    <source>
        <dbReference type="Proteomes" id="UP000189670"/>
    </source>
</evidence>
<dbReference type="SUPFAM" id="SSF89260">
    <property type="entry name" value="Collagen-binding domain"/>
    <property type="match status" value="2"/>
</dbReference>
<evidence type="ECO:0000259" key="4">
    <source>
        <dbReference type="Pfam" id="PF04151"/>
    </source>
</evidence>
<dbReference type="InterPro" id="IPR051297">
    <property type="entry name" value="PalB/RIM13"/>
</dbReference>
<reference evidence="6" key="1">
    <citation type="submission" date="2012-11" db="EMBL/GenBank/DDBJ databases">
        <authorList>
            <person name="Lucero-Rivera Y.E."/>
            <person name="Tovar-Ramirez D."/>
        </authorList>
    </citation>
    <scope>NUCLEOTIDE SEQUENCE [LARGE SCALE GENOMIC DNA]</scope>
    <source>
        <strain evidence="6">Araruama</strain>
    </source>
</reference>
<dbReference type="GO" id="GO:0006508">
    <property type="term" value="P:proteolysis"/>
    <property type="evidence" value="ECO:0007669"/>
    <property type="project" value="UniProtKB-KW"/>
</dbReference>
<evidence type="ECO:0000256" key="1">
    <source>
        <dbReference type="ARBA" id="ARBA00022670"/>
    </source>
</evidence>
<comment type="caution">
    <text evidence="5">The sequence shown here is derived from an EMBL/GenBank/DDBJ whole genome shotgun (WGS) entry which is preliminary data.</text>
</comment>
<name>A0A1V1NSA5_9BACT</name>
<dbReference type="GO" id="GO:0004197">
    <property type="term" value="F:cysteine-type endopeptidase activity"/>
    <property type="evidence" value="ECO:0007669"/>
    <property type="project" value="TreeGrafter"/>
</dbReference>
<feature type="domain" description="Peptidase C-terminal archaeal/bacterial" evidence="4">
    <location>
        <begin position="101"/>
        <end position="165"/>
    </location>
</feature>
<dbReference type="AlphaFoldDB" id="A0A1V1NSA5"/>
<proteinExistence type="predicted"/>
<evidence type="ECO:0000256" key="2">
    <source>
        <dbReference type="ARBA" id="ARBA00022801"/>
    </source>
</evidence>
<gene>
    <name evidence="5" type="ORF">OMM_14204</name>
</gene>
<feature type="domain" description="Peptidase C-terminal archaeal/bacterial" evidence="4">
    <location>
        <begin position="216"/>
        <end position="280"/>
    </location>
</feature>
<dbReference type="EMBL" id="ATBP01002792">
    <property type="protein sequence ID" value="ETR65467.1"/>
    <property type="molecule type" value="Genomic_DNA"/>
</dbReference>
<protein>
    <recommendedName>
        <fullName evidence="4">Peptidase C-terminal archaeal/bacterial domain-containing protein</fullName>
    </recommendedName>
</protein>
<dbReference type="PANTHER" id="PTHR46143:SF1">
    <property type="entry name" value="CALPAIN-7"/>
    <property type="match status" value="1"/>
</dbReference>
<feature type="non-terminal residue" evidence="5">
    <location>
        <position position="1"/>
    </location>
</feature>
<feature type="non-terminal residue" evidence="5">
    <location>
        <position position="336"/>
    </location>
</feature>
<keyword evidence="1" id="KW-0645">Protease</keyword>